<evidence type="ECO:0000256" key="1">
    <source>
        <dbReference type="SAM" id="Phobius"/>
    </source>
</evidence>
<keyword evidence="3" id="KW-1185">Reference proteome</keyword>
<keyword evidence="1" id="KW-0812">Transmembrane</keyword>
<dbReference type="EMBL" id="FOMT01000002">
    <property type="protein sequence ID" value="SFD97896.1"/>
    <property type="molecule type" value="Genomic_DNA"/>
</dbReference>
<organism evidence="2 3">
    <name type="scientific">Paenibacillus catalpae</name>
    <dbReference type="NCBI Taxonomy" id="1045775"/>
    <lineage>
        <taxon>Bacteria</taxon>
        <taxon>Bacillati</taxon>
        <taxon>Bacillota</taxon>
        <taxon>Bacilli</taxon>
        <taxon>Bacillales</taxon>
        <taxon>Paenibacillaceae</taxon>
        <taxon>Paenibacillus</taxon>
    </lineage>
</organism>
<keyword evidence="1" id="KW-0472">Membrane</keyword>
<evidence type="ECO:0000313" key="3">
    <source>
        <dbReference type="Proteomes" id="UP000198855"/>
    </source>
</evidence>
<keyword evidence="1" id="KW-1133">Transmembrane helix</keyword>
<protein>
    <submittedName>
        <fullName evidence="2">Uncharacterized protein</fullName>
    </submittedName>
</protein>
<name>A0A1I1WRY5_9BACL</name>
<accession>A0A1I1WRY5</accession>
<sequence>MKSTIKHKIVLLILFIVAMYLAFKPNGLWFLSTVDMAAIANNTEDYSDQNGYVLHETYKVSINLSDLESNIGKDLYNDGTYRIYVDWVDNTGSANSGGYRIGFRDEGSKIYLYRKRVWWS</sequence>
<reference evidence="3" key="1">
    <citation type="submission" date="2016-10" db="EMBL/GenBank/DDBJ databases">
        <authorList>
            <person name="Varghese N."/>
            <person name="Submissions S."/>
        </authorList>
    </citation>
    <scope>NUCLEOTIDE SEQUENCE [LARGE SCALE GENOMIC DNA]</scope>
    <source>
        <strain evidence="3">CGMCC 1.10784</strain>
    </source>
</reference>
<proteinExistence type="predicted"/>
<evidence type="ECO:0000313" key="2">
    <source>
        <dbReference type="EMBL" id="SFD97896.1"/>
    </source>
</evidence>
<gene>
    <name evidence="2" type="ORF">SAMN05216378_1846</name>
</gene>
<feature type="transmembrane region" description="Helical" evidence="1">
    <location>
        <begin position="9"/>
        <end position="31"/>
    </location>
</feature>
<dbReference type="AlphaFoldDB" id="A0A1I1WRY5"/>
<dbReference type="Proteomes" id="UP000198855">
    <property type="component" value="Unassembled WGS sequence"/>
</dbReference>
<dbReference type="STRING" id="1045775.SAMN05216378_1846"/>